<keyword evidence="1" id="KW-0472">Membrane</keyword>
<evidence type="ECO:0000313" key="3">
    <source>
        <dbReference type="EMBL" id="KAJ4477957.1"/>
    </source>
</evidence>
<comment type="caution">
    <text evidence="3">The sequence shown here is derived from an EMBL/GenBank/DDBJ whole genome shotgun (WGS) entry which is preliminary data.</text>
</comment>
<evidence type="ECO:0000313" key="4">
    <source>
        <dbReference type="Proteomes" id="UP001150217"/>
    </source>
</evidence>
<feature type="domain" description="DUF7704" evidence="2">
    <location>
        <begin position="5"/>
        <end position="148"/>
    </location>
</feature>
<feature type="transmembrane region" description="Helical" evidence="1">
    <location>
        <begin position="62"/>
        <end position="82"/>
    </location>
</feature>
<feature type="transmembrane region" description="Helical" evidence="1">
    <location>
        <begin position="94"/>
        <end position="114"/>
    </location>
</feature>
<accession>A0ABQ8VCP1</accession>
<proteinExistence type="predicted"/>
<feature type="transmembrane region" description="Helical" evidence="1">
    <location>
        <begin position="12"/>
        <end position="31"/>
    </location>
</feature>
<keyword evidence="1" id="KW-0812">Transmembrane</keyword>
<dbReference type="Pfam" id="PF24803">
    <property type="entry name" value="DUF7704"/>
    <property type="match status" value="1"/>
</dbReference>
<reference evidence="3" key="1">
    <citation type="submission" date="2022-08" db="EMBL/GenBank/DDBJ databases">
        <title>A Global Phylogenomic Analysis of the Shiitake Genus Lentinula.</title>
        <authorList>
            <consortium name="DOE Joint Genome Institute"/>
            <person name="Sierra-Patev S."/>
            <person name="Min B."/>
            <person name="Naranjo-Ortiz M."/>
            <person name="Looney B."/>
            <person name="Konkel Z."/>
            <person name="Slot J.C."/>
            <person name="Sakamoto Y."/>
            <person name="Steenwyk J.L."/>
            <person name="Rokas A."/>
            <person name="Carro J."/>
            <person name="Camarero S."/>
            <person name="Ferreira P."/>
            <person name="Molpeceres G."/>
            <person name="Ruiz-Duenas F.J."/>
            <person name="Serrano A."/>
            <person name="Henrissat B."/>
            <person name="Drula E."/>
            <person name="Hughes K.W."/>
            <person name="Mata J.L."/>
            <person name="Ishikawa N.K."/>
            <person name="Vargas-Isla R."/>
            <person name="Ushijima S."/>
            <person name="Smith C.A."/>
            <person name="Ahrendt S."/>
            <person name="Andreopoulos W."/>
            <person name="He G."/>
            <person name="Labutti K."/>
            <person name="Lipzen A."/>
            <person name="Ng V."/>
            <person name="Riley R."/>
            <person name="Sandor L."/>
            <person name="Barry K."/>
            <person name="Martinez A.T."/>
            <person name="Xiao Y."/>
            <person name="Gibbons J.G."/>
            <person name="Terashima K."/>
            <person name="Grigoriev I.V."/>
            <person name="Hibbett D.S."/>
        </authorList>
    </citation>
    <scope>NUCLEOTIDE SEQUENCE</scope>
    <source>
        <strain evidence="3">RHP3577 ss4</strain>
    </source>
</reference>
<dbReference type="InterPro" id="IPR056121">
    <property type="entry name" value="DUF7704"/>
</dbReference>
<dbReference type="PANTHER" id="PTHR37019:SF1">
    <property type="entry name" value="EXPERA DOMAIN-CONTAINING PROTEIN"/>
    <property type="match status" value="1"/>
</dbReference>
<keyword evidence="4" id="KW-1185">Reference proteome</keyword>
<keyword evidence="1" id="KW-1133">Transmembrane helix</keyword>
<name>A0ABQ8VCP1_9AGAR</name>
<evidence type="ECO:0000259" key="2">
    <source>
        <dbReference type="Pfam" id="PF24803"/>
    </source>
</evidence>
<dbReference type="EMBL" id="JANVFT010000066">
    <property type="protein sequence ID" value="KAJ4477957.1"/>
    <property type="molecule type" value="Genomic_DNA"/>
</dbReference>
<feature type="transmembrane region" description="Helical" evidence="1">
    <location>
        <begin position="126"/>
        <end position="150"/>
    </location>
</feature>
<dbReference type="Proteomes" id="UP001150217">
    <property type="component" value="Unassembled WGS sequence"/>
</dbReference>
<dbReference type="PANTHER" id="PTHR37019">
    <property type="entry name" value="CHROMOSOME 1, WHOLE GENOME SHOTGUN SEQUENCE"/>
    <property type="match status" value="1"/>
</dbReference>
<organism evidence="3 4">
    <name type="scientific">Lentinula lateritia</name>
    <dbReference type="NCBI Taxonomy" id="40482"/>
    <lineage>
        <taxon>Eukaryota</taxon>
        <taxon>Fungi</taxon>
        <taxon>Dikarya</taxon>
        <taxon>Basidiomycota</taxon>
        <taxon>Agaricomycotina</taxon>
        <taxon>Agaricomycetes</taxon>
        <taxon>Agaricomycetidae</taxon>
        <taxon>Agaricales</taxon>
        <taxon>Marasmiineae</taxon>
        <taxon>Omphalotaceae</taxon>
        <taxon>Lentinula</taxon>
    </lineage>
</organism>
<evidence type="ECO:0000256" key="1">
    <source>
        <dbReference type="SAM" id="Phobius"/>
    </source>
</evidence>
<gene>
    <name evidence="3" type="ORF">C8R41DRAFT_772695</name>
</gene>
<protein>
    <recommendedName>
        <fullName evidence="2">DUF7704 domain-containing protein</fullName>
    </recommendedName>
</protein>
<sequence length="162" mass="18058">MSTRSIPFFPYTVFFLYIEPISALAGAYFAALKPQNYLDDLILSYGSIVKPTTPVVTTQMNIVLLQLANLYLLFALNEHLVLSSTTSIKTWKRMLFCLLVADFGHLLSMAPLGMDVFWKVWEWNALVWGSVGFVYLGASMRISFLCGLGLSSPDASATNKNK</sequence>